<organism evidence="2 3">
    <name type="scientific">Paenibacillus curdlanolyticus YK9</name>
    <dbReference type="NCBI Taxonomy" id="717606"/>
    <lineage>
        <taxon>Bacteria</taxon>
        <taxon>Bacillati</taxon>
        <taxon>Bacillota</taxon>
        <taxon>Bacilli</taxon>
        <taxon>Bacillales</taxon>
        <taxon>Paenibacillaceae</taxon>
        <taxon>Paenibacillus</taxon>
    </lineage>
</organism>
<name>E0I739_9BACL</name>
<dbReference type="STRING" id="717606.PaecuDRAFT_1463"/>
<accession>E0I739</accession>
<dbReference type="Proteomes" id="UP000005387">
    <property type="component" value="Unassembled WGS sequence"/>
</dbReference>
<proteinExistence type="predicted"/>
<reference evidence="2 3" key="1">
    <citation type="submission" date="2010-07" db="EMBL/GenBank/DDBJ databases">
        <title>The draft genome of Paenibacillus curdlanolyticus YK9.</title>
        <authorList>
            <consortium name="US DOE Joint Genome Institute (JGI-PGF)"/>
            <person name="Lucas S."/>
            <person name="Copeland A."/>
            <person name="Lapidus A."/>
            <person name="Cheng J.-F."/>
            <person name="Bruce D."/>
            <person name="Goodwin L."/>
            <person name="Pitluck S."/>
            <person name="Land M.L."/>
            <person name="Hauser L."/>
            <person name="Chang Y.-J."/>
            <person name="Jeffries C."/>
            <person name="Anderson I.J."/>
            <person name="Johnson E."/>
            <person name="Loganathan U."/>
            <person name="Mulhopadhyay B."/>
            <person name="Kyrpides N."/>
            <person name="Woyke T.J."/>
        </authorList>
    </citation>
    <scope>NUCLEOTIDE SEQUENCE [LARGE SCALE GENOMIC DNA]</scope>
    <source>
        <strain evidence="2 3">YK9</strain>
    </source>
</reference>
<keyword evidence="1" id="KW-0732">Signal</keyword>
<sequence length="266" mass="28569">MKSLSKKVLLTTTAVSLAVAVGSVAYAGTALKKITAYQNTALSIKVDGKTVSLYDSGENLYPITYNNRTYIPAAPVVKAMGGSAGFNAASNSVDISTVAKPNTGGDATVASDGTNLAQNYTANSAASKIFADNKAAAAYGIRLFAAALQNGDTAAVKAWMRKNIKKSENGNDRYVDNAADLDDQISYLRKNYTDAELGPIANDAINKAKSQTFNGDSSFEDYTYSKYVTYYVSAESDDYSRRFGVYITYSLNDDTNKFYVSSITFY</sequence>
<dbReference type="EMBL" id="AEDD01000003">
    <property type="protein sequence ID" value="EFM11855.1"/>
    <property type="molecule type" value="Genomic_DNA"/>
</dbReference>
<gene>
    <name evidence="2" type="ORF">PaecuDRAFT_1463</name>
</gene>
<evidence type="ECO:0000313" key="2">
    <source>
        <dbReference type="EMBL" id="EFM11855.1"/>
    </source>
</evidence>
<evidence type="ECO:0000256" key="1">
    <source>
        <dbReference type="SAM" id="SignalP"/>
    </source>
</evidence>
<protein>
    <recommendedName>
        <fullName evidence="4">Copper amine oxidase-like N-terminal domain-containing protein</fullName>
    </recommendedName>
</protein>
<keyword evidence="3" id="KW-1185">Reference proteome</keyword>
<dbReference type="RefSeq" id="WP_006037474.1">
    <property type="nucleotide sequence ID" value="NZ_AEDD01000003.1"/>
</dbReference>
<evidence type="ECO:0000313" key="3">
    <source>
        <dbReference type="Proteomes" id="UP000005387"/>
    </source>
</evidence>
<dbReference type="AlphaFoldDB" id="E0I739"/>
<evidence type="ECO:0008006" key="4">
    <source>
        <dbReference type="Google" id="ProtNLM"/>
    </source>
</evidence>
<feature type="chain" id="PRO_5003136242" description="Copper amine oxidase-like N-terminal domain-containing protein" evidence="1">
    <location>
        <begin position="28"/>
        <end position="266"/>
    </location>
</feature>
<dbReference type="OrthoDB" id="337615at2"/>
<feature type="signal peptide" evidence="1">
    <location>
        <begin position="1"/>
        <end position="27"/>
    </location>
</feature>